<protein>
    <submittedName>
        <fullName evidence="2">Uncharacterized protein</fullName>
    </submittedName>
</protein>
<organism evidence="2 3">
    <name type="scientific">Puccinia graminis f. sp. tritici</name>
    <dbReference type="NCBI Taxonomy" id="56615"/>
    <lineage>
        <taxon>Eukaryota</taxon>
        <taxon>Fungi</taxon>
        <taxon>Dikarya</taxon>
        <taxon>Basidiomycota</taxon>
        <taxon>Pucciniomycotina</taxon>
        <taxon>Pucciniomycetes</taxon>
        <taxon>Pucciniales</taxon>
        <taxon>Pucciniaceae</taxon>
        <taxon>Puccinia</taxon>
    </lineage>
</organism>
<dbReference type="AlphaFoldDB" id="A0A5B0R7L0"/>
<sequence>MGQIFFKLRRLAEDRSGKLHMQYAESEVFGSSSSAAFLPMWPPLDFDKVQQVKENLKDRPKPFLFLEAESTTTHSASIQEPILPSEVGDQRPSMNRPLVTCDSVNGWIYPECENMHTVS</sequence>
<evidence type="ECO:0000313" key="3">
    <source>
        <dbReference type="Proteomes" id="UP000325313"/>
    </source>
</evidence>
<dbReference type="EMBL" id="VDEP01000240">
    <property type="protein sequence ID" value="KAA1120985.1"/>
    <property type="molecule type" value="Genomic_DNA"/>
</dbReference>
<gene>
    <name evidence="2" type="ORF">PGTUg99_024737</name>
</gene>
<accession>A0A5B0R7L0</accession>
<name>A0A5B0R7L0_PUCGR</name>
<evidence type="ECO:0000256" key="1">
    <source>
        <dbReference type="SAM" id="MobiDB-lite"/>
    </source>
</evidence>
<proteinExistence type="predicted"/>
<dbReference type="Proteomes" id="UP000325313">
    <property type="component" value="Unassembled WGS sequence"/>
</dbReference>
<evidence type="ECO:0000313" key="2">
    <source>
        <dbReference type="EMBL" id="KAA1120985.1"/>
    </source>
</evidence>
<reference evidence="2 3" key="1">
    <citation type="submission" date="2019-05" db="EMBL/GenBank/DDBJ databases">
        <title>Emergence of the Ug99 lineage of the wheat stem rust pathogen through somatic hybridization.</title>
        <authorList>
            <person name="Li F."/>
            <person name="Upadhyaya N.M."/>
            <person name="Sperschneider J."/>
            <person name="Matny O."/>
            <person name="Nguyen-Phuc H."/>
            <person name="Mago R."/>
            <person name="Raley C."/>
            <person name="Miller M.E."/>
            <person name="Silverstein K.A.T."/>
            <person name="Henningsen E."/>
            <person name="Hirsch C.D."/>
            <person name="Visser B."/>
            <person name="Pretorius Z.A."/>
            <person name="Steffenson B.J."/>
            <person name="Schwessinger B."/>
            <person name="Dodds P.N."/>
            <person name="Figueroa M."/>
        </authorList>
    </citation>
    <scope>NUCLEOTIDE SEQUENCE [LARGE SCALE GENOMIC DNA]</scope>
    <source>
        <strain evidence="2 3">Ug99</strain>
    </source>
</reference>
<comment type="caution">
    <text evidence="2">The sequence shown here is derived from an EMBL/GenBank/DDBJ whole genome shotgun (WGS) entry which is preliminary data.</text>
</comment>
<feature type="region of interest" description="Disordered" evidence="1">
    <location>
        <begin position="75"/>
        <end position="94"/>
    </location>
</feature>